<dbReference type="OrthoDB" id="5982141at2"/>
<dbReference type="EMBL" id="VRYZ01000001">
    <property type="protein sequence ID" value="TXS95051.1"/>
    <property type="molecule type" value="Genomic_DNA"/>
</dbReference>
<feature type="domain" description="HTH tetR-type" evidence="4">
    <location>
        <begin position="27"/>
        <end position="87"/>
    </location>
</feature>
<keyword evidence="6" id="KW-1185">Reference proteome</keyword>
<sequence>MTAAQKAAKKTRGRPRRGDGWQAEKSAITRTAILDAAEECLVERGYSRTTTAMIAEYAGVSRGAMMHHFPSRIAVIRAVVDHLHEKRLGEYRNLMEGIDNPEQALTREAIRKSVESAWRYVNLPSFVAYQELLAAARTDPELNDVLERTEKDVEGLFLQTVKQVFPHWESLGVLEVANDLIQFCMRGMALSHMATNKKRRAKRMIELMTDQLEALYAQAESGKA</sequence>
<organism evidence="5 6">
    <name type="scientific">Parahaliea aestuarii</name>
    <dbReference type="NCBI Taxonomy" id="1852021"/>
    <lineage>
        <taxon>Bacteria</taxon>
        <taxon>Pseudomonadati</taxon>
        <taxon>Pseudomonadota</taxon>
        <taxon>Gammaproteobacteria</taxon>
        <taxon>Cellvibrionales</taxon>
        <taxon>Halieaceae</taxon>
        <taxon>Parahaliea</taxon>
    </lineage>
</organism>
<evidence type="ECO:0000256" key="2">
    <source>
        <dbReference type="PROSITE-ProRule" id="PRU00335"/>
    </source>
</evidence>
<dbReference type="PROSITE" id="PS50977">
    <property type="entry name" value="HTH_TETR_2"/>
    <property type="match status" value="1"/>
</dbReference>
<proteinExistence type="predicted"/>
<dbReference type="InterPro" id="IPR050109">
    <property type="entry name" value="HTH-type_TetR-like_transc_reg"/>
</dbReference>
<dbReference type="PANTHER" id="PTHR30055:SF226">
    <property type="entry name" value="HTH-TYPE TRANSCRIPTIONAL REGULATOR PKSA"/>
    <property type="match status" value="1"/>
</dbReference>
<dbReference type="Proteomes" id="UP000321933">
    <property type="component" value="Unassembled WGS sequence"/>
</dbReference>
<evidence type="ECO:0000259" key="4">
    <source>
        <dbReference type="PROSITE" id="PS50977"/>
    </source>
</evidence>
<dbReference type="Pfam" id="PF00440">
    <property type="entry name" value="TetR_N"/>
    <property type="match status" value="1"/>
</dbReference>
<evidence type="ECO:0000256" key="1">
    <source>
        <dbReference type="ARBA" id="ARBA00023125"/>
    </source>
</evidence>
<dbReference type="InterPro" id="IPR009057">
    <property type="entry name" value="Homeodomain-like_sf"/>
</dbReference>
<dbReference type="PANTHER" id="PTHR30055">
    <property type="entry name" value="HTH-TYPE TRANSCRIPTIONAL REGULATOR RUTR"/>
    <property type="match status" value="1"/>
</dbReference>
<reference evidence="5 6" key="1">
    <citation type="submission" date="2019-08" db="EMBL/GenBank/DDBJ databases">
        <title>Parahaliea maris sp. nov., isolated from the surface seawater.</title>
        <authorList>
            <person name="Liu Y."/>
        </authorList>
    </citation>
    <scope>NUCLEOTIDE SEQUENCE [LARGE SCALE GENOMIC DNA]</scope>
    <source>
        <strain evidence="5 6">S2-26</strain>
    </source>
</reference>
<dbReference type="GO" id="GO:0003700">
    <property type="term" value="F:DNA-binding transcription factor activity"/>
    <property type="evidence" value="ECO:0007669"/>
    <property type="project" value="TreeGrafter"/>
</dbReference>
<evidence type="ECO:0000313" key="5">
    <source>
        <dbReference type="EMBL" id="TXS95051.1"/>
    </source>
</evidence>
<dbReference type="Gene3D" id="1.10.357.10">
    <property type="entry name" value="Tetracycline Repressor, domain 2"/>
    <property type="match status" value="1"/>
</dbReference>
<evidence type="ECO:0000313" key="6">
    <source>
        <dbReference type="Proteomes" id="UP000321933"/>
    </source>
</evidence>
<name>A0A5C9A759_9GAMM</name>
<dbReference type="PRINTS" id="PR00455">
    <property type="entry name" value="HTHTETR"/>
</dbReference>
<dbReference type="SUPFAM" id="SSF46689">
    <property type="entry name" value="Homeodomain-like"/>
    <property type="match status" value="1"/>
</dbReference>
<protein>
    <submittedName>
        <fullName evidence="5">TetR/AcrR family transcriptional regulator</fullName>
    </submittedName>
</protein>
<dbReference type="GO" id="GO:0000976">
    <property type="term" value="F:transcription cis-regulatory region binding"/>
    <property type="evidence" value="ECO:0007669"/>
    <property type="project" value="TreeGrafter"/>
</dbReference>
<dbReference type="InterPro" id="IPR001647">
    <property type="entry name" value="HTH_TetR"/>
</dbReference>
<feature type="region of interest" description="Disordered" evidence="3">
    <location>
        <begin position="1"/>
        <end position="23"/>
    </location>
</feature>
<comment type="caution">
    <text evidence="5">The sequence shown here is derived from an EMBL/GenBank/DDBJ whole genome shotgun (WGS) entry which is preliminary data.</text>
</comment>
<gene>
    <name evidence="5" type="ORF">FVW59_03900</name>
</gene>
<accession>A0A5C9A759</accession>
<dbReference type="AlphaFoldDB" id="A0A5C9A759"/>
<keyword evidence="1 2" id="KW-0238">DNA-binding</keyword>
<dbReference type="RefSeq" id="WP_148062891.1">
    <property type="nucleotide sequence ID" value="NZ_VRYZ01000001.1"/>
</dbReference>
<feature type="DNA-binding region" description="H-T-H motif" evidence="2">
    <location>
        <begin position="50"/>
        <end position="69"/>
    </location>
</feature>
<evidence type="ECO:0000256" key="3">
    <source>
        <dbReference type="SAM" id="MobiDB-lite"/>
    </source>
</evidence>